<dbReference type="Proteomes" id="UP001203423">
    <property type="component" value="Unassembled WGS sequence"/>
</dbReference>
<dbReference type="SUPFAM" id="SSF69118">
    <property type="entry name" value="AhpD-like"/>
    <property type="match status" value="1"/>
</dbReference>
<dbReference type="EMBL" id="JAKIKS010000043">
    <property type="protein sequence ID" value="MCL1125230.1"/>
    <property type="molecule type" value="Genomic_DNA"/>
</dbReference>
<dbReference type="PANTHER" id="PTHR34846">
    <property type="entry name" value="4-CARBOXYMUCONOLACTONE DECARBOXYLASE FAMILY PROTEIN (AFU_ORTHOLOGUE AFUA_6G11590)"/>
    <property type="match status" value="1"/>
</dbReference>
<protein>
    <submittedName>
        <fullName evidence="1">Carboxymuconolactone decarboxylase family protein</fullName>
    </submittedName>
</protein>
<comment type="caution">
    <text evidence="1">The sequence shown here is derived from an EMBL/GenBank/DDBJ whole genome shotgun (WGS) entry which is preliminary data.</text>
</comment>
<dbReference type="Gene3D" id="1.20.1290.10">
    <property type="entry name" value="AhpD-like"/>
    <property type="match status" value="1"/>
</dbReference>
<name>A0ABT0LD38_9GAMM</name>
<evidence type="ECO:0000313" key="1">
    <source>
        <dbReference type="EMBL" id="MCL1125230.1"/>
    </source>
</evidence>
<reference evidence="1 2" key="1">
    <citation type="submission" date="2022-01" db="EMBL/GenBank/DDBJ databases">
        <title>Whole genome-based taxonomy of the Shewanellaceae.</title>
        <authorList>
            <person name="Martin-Rodriguez A.J."/>
        </authorList>
    </citation>
    <scope>NUCLEOTIDE SEQUENCE [LARGE SCALE GENOMIC DNA]</scope>
    <source>
        <strain evidence="1 2">DSM 17177</strain>
    </source>
</reference>
<dbReference type="PANTHER" id="PTHR34846:SF11">
    <property type="entry name" value="4-CARBOXYMUCONOLACTONE DECARBOXYLASE FAMILY PROTEIN (AFU_ORTHOLOGUE AFUA_6G11590)"/>
    <property type="match status" value="1"/>
</dbReference>
<sequence>MKSRLSLFNEASMSVQQREILDEIKAGRGDIKGPFLAWLHSPELAQHSQKLGAFCRYHTQLPRRLSELAILVTAAWWQSQAEWLIHAPIAEAEGLNVHVIEAIRKGNEPTFEHDEERLIYHVGQTLYHTKRLGTPLYQEALAVFGESSLVELIGIFGYYSYVAMTLNCFEMLPSDPLDLPFK</sequence>
<proteinExistence type="predicted"/>
<keyword evidence="2" id="KW-1185">Reference proteome</keyword>
<gene>
    <name evidence="1" type="ORF">L2764_12285</name>
</gene>
<accession>A0ABT0LD38</accession>
<evidence type="ECO:0000313" key="2">
    <source>
        <dbReference type="Proteomes" id="UP001203423"/>
    </source>
</evidence>
<organism evidence="1 2">
    <name type="scientific">Shewanella surugensis</name>
    <dbReference type="NCBI Taxonomy" id="212020"/>
    <lineage>
        <taxon>Bacteria</taxon>
        <taxon>Pseudomonadati</taxon>
        <taxon>Pseudomonadota</taxon>
        <taxon>Gammaproteobacteria</taxon>
        <taxon>Alteromonadales</taxon>
        <taxon>Shewanellaceae</taxon>
        <taxon>Shewanella</taxon>
    </lineage>
</organism>
<dbReference type="RefSeq" id="WP_248940546.1">
    <property type="nucleotide sequence ID" value="NZ_JAKIKS010000043.1"/>
</dbReference>
<dbReference type="InterPro" id="IPR029032">
    <property type="entry name" value="AhpD-like"/>
</dbReference>